<comment type="cofactor">
    <cofactor evidence="11">
        <name>Ca(2+)</name>
        <dbReference type="ChEBI" id="CHEBI:29108"/>
    </cofactor>
    <text evidence="11">Binds 2 calcium ions per subunit.</text>
</comment>
<evidence type="ECO:0000256" key="4">
    <source>
        <dbReference type="ARBA" id="ARBA00012313"/>
    </source>
</evidence>
<dbReference type="Gene3D" id="1.10.520.10">
    <property type="match status" value="1"/>
</dbReference>
<evidence type="ECO:0000256" key="13">
    <source>
        <dbReference type="RuleBase" id="RU004241"/>
    </source>
</evidence>
<evidence type="ECO:0000256" key="5">
    <source>
        <dbReference type="ARBA" id="ARBA00022559"/>
    </source>
</evidence>
<evidence type="ECO:0000256" key="2">
    <source>
        <dbReference type="ARBA" id="ARBA00001970"/>
    </source>
</evidence>
<reference evidence="15 16" key="1">
    <citation type="submission" date="2019-09" db="EMBL/GenBank/DDBJ databases">
        <authorList>
            <person name="Ou C."/>
        </authorList>
    </citation>
    <scope>NUCLEOTIDE SEQUENCE [LARGE SCALE GENOMIC DNA]</scope>
    <source>
        <strain evidence="15">S2</strain>
        <tissue evidence="15">Leaf</tissue>
    </source>
</reference>
<dbReference type="GO" id="GO:0006979">
    <property type="term" value="P:response to oxidative stress"/>
    <property type="evidence" value="ECO:0007669"/>
    <property type="project" value="InterPro"/>
</dbReference>
<evidence type="ECO:0000259" key="14">
    <source>
        <dbReference type="PROSITE" id="PS50873"/>
    </source>
</evidence>
<comment type="cofactor">
    <cofactor evidence="2">
        <name>heme b</name>
        <dbReference type="ChEBI" id="CHEBI:60344"/>
    </cofactor>
</comment>
<dbReference type="PANTHER" id="PTHR31517:SF51">
    <property type="entry name" value="PEROXIDASE 55"/>
    <property type="match status" value="1"/>
</dbReference>
<evidence type="ECO:0000256" key="3">
    <source>
        <dbReference type="ARBA" id="ARBA00002322"/>
    </source>
</evidence>
<feature type="binding site" evidence="11">
    <location>
        <position position="183"/>
    </location>
    <ligand>
        <name>Ca(2+)</name>
        <dbReference type="ChEBI" id="CHEBI:29108"/>
        <label>2</label>
    </ligand>
</feature>
<keyword evidence="8" id="KW-0560">Oxidoreductase</keyword>
<evidence type="ECO:0000256" key="9">
    <source>
        <dbReference type="ARBA" id="ARBA00023004"/>
    </source>
</evidence>
<dbReference type="PROSITE" id="PS50873">
    <property type="entry name" value="PEROXIDASE_4"/>
    <property type="match status" value="1"/>
</dbReference>
<evidence type="ECO:0000313" key="15">
    <source>
        <dbReference type="EMBL" id="KAB2614118.1"/>
    </source>
</evidence>
<gene>
    <name evidence="15" type="ORF">D8674_036434</name>
</gene>
<name>A0A5N5GFM1_9ROSA</name>
<dbReference type="GO" id="GO:0140825">
    <property type="term" value="F:lactoperoxidase activity"/>
    <property type="evidence" value="ECO:0007669"/>
    <property type="project" value="UniProtKB-EC"/>
</dbReference>
<dbReference type="GO" id="GO:0020037">
    <property type="term" value="F:heme binding"/>
    <property type="evidence" value="ECO:0007669"/>
    <property type="project" value="InterPro"/>
</dbReference>
<dbReference type="InterPro" id="IPR010255">
    <property type="entry name" value="Haem_peroxidase_sf"/>
</dbReference>
<accession>A0A5N5GFM1</accession>
<reference evidence="16" key="2">
    <citation type="submission" date="2019-10" db="EMBL/GenBank/DDBJ databases">
        <title>A de novo genome assembly of a pear dwarfing rootstock.</title>
        <authorList>
            <person name="Wang F."/>
            <person name="Wang J."/>
            <person name="Li S."/>
            <person name="Zhang Y."/>
            <person name="Fang M."/>
            <person name="Ma L."/>
            <person name="Zhao Y."/>
            <person name="Jiang S."/>
        </authorList>
    </citation>
    <scope>NUCLEOTIDE SEQUENCE [LARGE SCALE GENOMIC DNA]</scope>
</reference>
<comment type="catalytic activity">
    <reaction evidence="1">
        <text>2 a phenolic donor + H2O2 = 2 a phenolic radical donor + 2 H2O</text>
        <dbReference type="Rhea" id="RHEA:56136"/>
        <dbReference type="ChEBI" id="CHEBI:15377"/>
        <dbReference type="ChEBI" id="CHEBI:16240"/>
        <dbReference type="ChEBI" id="CHEBI:139520"/>
        <dbReference type="ChEBI" id="CHEBI:139521"/>
        <dbReference type="EC" id="1.11.1.7"/>
    </reaction>
</comment>
<evidence type="ECO:0000256" key="1">
    <source>
        <dbReference type="ARBA" id="ARBA00000189"/>
    </source>
</evidence>
<dbReference type="GO" id="GO:0046872">
    <property type="term" value="F:metal ion binding"/>
    <property type="evidence" value="ECO:0007669"/>
    <property type="project" value="UniProtKB-KW"/>
</dbReference>
<dbReference type="InterPro" id="IPR000823">
    <property type="entry name" value="Peroxidase_pln"/>
</dbReference>
<dbReference type="PANTHER" id="PTHR31517">
    <property type="match status" value="1"/>
</dbReference>
<evidence type="ECO:0000256" key="6">
    <source>
        <dbReference type="ARBA" id="ARBA00022617"/>
    </source>
</evidence>
<dbReference type="SUPFAM" id="SSF48113">
    <property type="entry name" value="Heme-dependent peroxidases"/>
    <property type="match status" value="1"/>
</dbReference>
<dbReference type="FunFam" id="1.10.420.10:FF:000001">
    <property type="entry name" value="Peroxidase"/>
    <property type="match status" value="1"/>
</dbReference>
<keyword evidence="10 12" id="KW-1015">Disulfide bond</keyword>
<evidence type="ECO:0000313" key="16">
    <source>
        <dbReference type="Proteomes" id="UP000327157"/>
    </source>
</evidence>
<dbReference type="Proteomes" id="UP000327157">
    <property type="component" value="Chromosome 9"/>
</dbReference>
<dbReference type="Gene3D" id="1.10.420.10">
    <property type="entry name" value="Peroxidase, domain 2"/>
    <property type="match status" value="1"/>
</dbReference>
<dbReference type="OrthoDB" id="2113341at2759"/>
<dbReference type="Pfam" id="PF00141">
    <property type="entry name" value="peroxidase"/>
    <property type="match status" value="2"/>
</dbReference>
<feature type="disulfide bond" evidence="12">
    <location>
        <begin position="135"/>
        <end position="167"/>
    </location>
</feature>
<comment type="function">
    <text evidence="3">Removal of H(2)O(2), oxidation of toxic reductants, biosynthesis and degradation of lignin, suberization, auxin catabolism, response to environmental stresses such as wounding, pathogen attack and oxidative stress. These functions might be dependent on each isozyme/isoform in each plant tissue.</text>
</comment>
<keyword evidence="7 11" id="KW-0479">Metal-binding</keyword>
<keyword evidence="9" id="KW-0408">Iron</keyword>
<keyword evidence="11" id="KW-0106">Calcium</keyword>
<keyword evidence="6" id="KW-0349">Heme</keyword>
<keyword evidence="16" id="KW-1185">Reference proteome</keyword>
<comment type="caution">
    <text evidence="15">The sequence shown here is derived from an EMBL/GenBank/DDBJ whole genome shotgun (WGS) entry which is preliminary data.</text>
</comment>
<feature type="binding site" evidence="11">
    <location>
        <position position="180"/>
    </location>
    <ligand>
        <name>Ca(2+)</name>
        <dbReference type="ChEBI" id="CHEBI:29108"/>
        <label>2</label>
    </ligand>
</feature>
<dbReference type="EMBL" id="SMOL01000458">
    <property type="protein sequence ID" value="KAB2614118.1"/>
    <property type="molecule type" value="Genomic_DNA"/>
</dbReference>
<comment type="similarity">
    <text evidence="13">Belongs to the peroxidase family.</text>
</comment>
<evidence type="ECO:0000256" key="7">
    <source>
        <dbReference type="ARBA" id="ARBA00022723"/>
    </source>
</evidence>
<evidence type="ECO:0000256" key="11">
    <source>
        <dbReference type="PIRSR" id="PIRSR600823-3"/>
    </source>
</evidence>
<dbReference type="AlphaFoldDB" id="A0A5N5GFM1"/>
<reference evidence="15 16" key="3">
    <citation type="submission" date="2019-11" db="EMBL/GenBank/DDBJ databases">
        <title>A de novo genome assembly of a pear dwarfing rootstock.</title>
        <authorList>
            <person name="Wang F."/>
            <person name="Wang J."/>
            <person name="Li S."/>
            <person name="Zhang Y."/>
            <person name="Fang M."/>
            <person name="Ma L."/>
            <person name="Zhao Y."/>
            <person name="Jiang S."/>
        </authorList>
    </citation>
    <scope>NUCLEOTIDE SEQUENCE [LARGE SCALE GENOMIC DNA]</scope>
    <source>
        <strain evidence="15">S2</strain>
        <tissue evidence="15">Leaf</tissue>
    </source>
</reference>
<protein>
    <recommendedName>
        <fullName evidence="4">peroxidase</fullName>
        <ecNumber evidence="4">1.11.1.7</ecNumber>
    </recommendedName>
</protein>
<feature type="domain" description="Plant heme peroxidase family profile" evidence="14">
    <location>
        <begin position="22"/>
        <end position="260"/>
    </location>
</feature>
<dbReference type="InterPro" id="IPR002016">
    <property type="entry name" value="Haem_peroxidase"/>
</dbReference>
<dbReference type="EC" id="1.11.1.7" evidence="4"/>
<dbReference type="PRINTS" id="PR00461">
    <property type="entry name" value="PLPEROXIDASE"/>
</dbReference>
<evidence type="ECO:0000256" key="8">
    <source>
        <dbReference type="ARBA" id="ARBA00023002"/>
    </source>
</evidence>
<sequence length="261" mass="28891">MEVWRGNRILSGSTHHEPAEQAGLPAQQAHDVWIRFRMEWVVFGPCFDDSAGEGFRVAENFYSSSCPNAESIVKQTVDIKRSQAPPTIAGTLRLFFHDCFVERCDASIMIASPTGDAEKNFTEICRYQETGVSHCNRFSDRLYNFSSSSPVDPSLNPDYAKRLKVTCSKEVDPGEISDLDPDTPFTFDNVYYKNLVGGKGLFSSDQVLFSDSASQPTVLDFAKSPGNFNGAVITAIRKLGRVGVKTGNQGEIRRDCTTFNS</sequence>
<feature type="binding site" evidence="11">
    <location>
        <position position="188"/>
    </location>
    <ligand>
        <name>Ca(2+)</name>
        <dbReference type="ChEBI" id="CHEBI:29108"/>
        <label>2</label>
    </ligand>
</feature>
<keyword evidence="5 15" id="KW-0575">Peroxidase</keyword>
<organism evidence="15 16">
    <name type="scientific">Pyrus ussuriensis x Pyrus communis</name>
    <dbReference type="NCBI Taxonomy" id="2448454"/>
    <lineage>
        <taxon>Eukaryota</taxon>
        <taxon>Viridiplantae</taxon>
        <taxon>Streptophyta</taxon>
        <taxon>Embryophyta</taxon>
        <taxon>Tracheophyta</taxon>
        <taxon>Spermatophyta</taxon>
        <taxon>Magnoliopsida</taxon>
        <taxon>eudicotyledons</taxon>
        <taxon>Gunneridae</taxon>
        <taxon>Pentapetalae</taxon>
        <taxon>rosids</taxon>
        <taxon>fabids</taxon>
        <taxon>Rosales</taxon>
        <taxon>Rosaceae</taxon>
        <taxon>Amygdaloideae</taxon>
        <taxon>Maleae</taxon>
        <taxon>Pyrus</taxon>
    </lineage>
</organism>
<evidence type="ECO:0000256" key="10">
    <source>
        <dbReference type="ARBA" id="ARBA00023157"/>
    </source>
</evidence>
<proteinExistence type="inferred from homology"/>
<evidence type="ECO:0000256" key="12">
    <source>
        <dbReference type="PIRSR" id="PIRSR600823-5"/>
    </source>
</evidence>
<dbReference type="PRINTS" id="PR00458">
    <property type="entry name" value="PEROXIDASE"/>
</dbReference>